<dbReference type="InterPro" id="IPR036638">
    <property type="entry name" value="HLH_DNA-bd_sf"/>
</dbReference>
<protein>
    <recommendedName>
        <fullName evidence="13">BHLH domain-containing protein</fullName>
    </recommendedName>
</protein>
<evidence type="ECO:0000313" key="15">
    <source>
        <dbReference type="Proteomes" id="UP000734854"/>
    </source>
</evidence>
<dbReference type="Pfam" id="PF03248">
    <property type="entry name" value="Rer1"/>
    <property type="match status" value="1"/>
</dbReference>
<dbReference type="Proteomes" id="UP000734854">
    <property type="component" value="Unassembled WGS sequence"/>
</dbReference>
<keyword evidence="10" id="KW-0539">Nucleus</keyword>
<feature type="transmembrane region" description="Helical" evidence="12">
    <location>
        <begin position="48"/>
        <end position="70"/>
    </location>
</feature>
<feature type="domain" description="BHLH" evidence="13">
    <location>
        <begin position="260"/>
        <end position="310"/>
    </location>
</feature>
<evidence type="ECO:0000256" key="2">
    <source>
        <dbReference type="ARBA" id="ARBA00004141"/>
    </source>
</evidence>
<organism evidence="14 15">
    <name type="scientific">Zingiber officinale</name>
    <name type="common">Ginger</name>
    <name type="synonym">Amomum zingiber</name>
    <dbReference type="NCBI Taxonomy" id="94328"/>
    <lineage>
        <taxon>Eukaryota</taxon>
        <taxon>Viridiplantae</taxon>
        <taxon>Streptophyta</taxon>
        <taxon>Embryophyta</taxon>
        <taxon>Tracheophyta</taxon>
        <taxon>Spermatophyta</taxon>
        <taxon>Magnoliopsida</taxon>
        <taxon>Liliopsida</taxon>
        <taxon>Zingiberales</taxon>
        <taxon>Zingiberaceae</taxon>
        <taxon>Zingiber</taxon>
    </lineage>
</organism>
<dbReference type="SUPFAM" id="SSF47459">
    <property type="entry name" value="HLH, helix-loop-helix DNA-binding domain"/>
    <property type="match status" value="1"/>
</dbReference>
<keyword evidence="9" id="KW-0804">Transcription</keyword>
<dbReference type="PANTHER" id="PTHR10743">
    <property type="entry name" value="PROTEIN RER1"/>
    <property type="match status" value="1"/>
</dbReference>
<dbReference type="PANTHER" id="PTHR10743:SF0">
    <property type="entry name" value="PROTEIN RER1"/>
    <property type="match status" value="1"/>
</dbReference>
<evidence type="ECO:0000256" key="1">
    <source>
        <dbReference type="ARBA" id="ARBA00004123"/>
    </source>
</evidence>
<evidence type="ECO:0000256" key="9">
    <source>
        <dbReference type="ARBA" id="ARBA00023163"/>
    </source>
</evidence>
<evidence type="ECO:0000256" key="12">
    <source>
        <dbReference type="SAM" id="Phobius"/>
    </source>
</evidence>
<evidence type="ECO:0000256" key="3">
    <source>
        <dbReference type="ARBA" id="ARBA00005510"/>
    </source>
</evidence>
<feature type="transmembrane region" description="Helical" evidence="12">
    <location>
        <begin position="113"/>
        <end position="131"/>
    </location>
</feature>
<dbReference type="InterPro" id="IPR011598">
    <property type="entry name" value="bHLH_dom"/>
</dbReference>
<dbReference type="GO" id="GO:0006621">
    <property type="term" value="P:protein retention in ER lumen"/>
    <property type="evidence" value="ECO:0007669"/>
    <property type="project" value="TreeGrafter"/>
</dbReference>
<sequence length="395" mass="44451">MEVDGAAASVPLLKWKSDFSRTFQYYLDKSTPHATGRWLGTAGMAAIYFLRVYFIQGFYIITYGLGIYLLNLLIGFLSPLADPELEGTDGPALPTKGSDEFKPFVRRLPEFKFWYSITKAFCVAFVMTFFSVFDVPVFWPILLFYWIVLFFLTMKRQIVHMIKYKYLPFSMGKQSLNPLQNSLDRFLSDGFGNGCPDLLSTQNPVSVTENGEETCITRKRKLQSSPKSKATRITRPTAVSKENEKAPKTDCIHVRARRGQATDSHSLAERVRRARISQRMKCLQELVPGCSKATGKAGVLDKIIDYVQSLQRQVEFLSMKLAAVDPAESRSSSMGVFMASSDPVSNGLYGVDFQLGRGPAAFFPFQTLMQDEIRDGKQELCVAGNILPDNLKMEM</sequence>
<evidence type="ECO:0000256" key="6">
    <source>
        <dbReference type="ARBA" id="ARBA00022989"/>
    </source>
</evidence>
<feature type="region of interest" description="Disordered" evidence="11">
    <location>
        <begin position="226"/>
        <end position="247"/>
    </location>
</feature>
<keyword evidence="5 12" id="KW-0812">Transmembrane</keyword>
<evidence type="ECO:0000256" key="4">
    <source>
        <dbReference type="ARBA" id="ARBA00006070"/>
    </source>
</evidence>
<dbReference type="CDD" id="cd18919">
    <property type="entry name" value="bHLH_AtBPE_like"/>
    <property type="match status" value="1"/>
</dbReference>
<evidence type="ECO:0000313" key="14">
    <source>
        <dbReference type="EMBL" id="KAG6479481.1"/>
    </source>
</evidence>
<dbReference type="SMART" id="SM00353">
    <property type="entry name" value="HLH"/>
    <property type="match status" value="1"/>
</dbReference>
<keyword evidence="6 12" id="KW-1133">Transmembrane helix</keyword>
<name>A0A8J5F1U3_ZINOF</name>
<evidence type="ECO:0000256" key="11">
    <source>
        <dbReference type="SAM" id="MobiDB-lite"/>
    </source>
</evidence>
<dbReference type="GO" id="GO:0005783">
    <property type="term" value="C:endoplasmic reticulum"/>
    <property type="evidence" value="ECO:0007669"/>
    <property type="project" value="GOC"/>
</dbReference>
<accession>A0A8J5F1U3</accession>
<comment type="subcellular location">
    <subcellularLocation>
        <location evidence="2">Membrane</location>
        <topology evidence="2">Multi-pass membrane protein</topology>
    </subcellularLocation>
    <subcellularLocation>
        <location evidence="1">Nucleus</location>
    </subcellularLocation>
</comment>
<comment type="similarity">
    <text evidence="4">Belongs to the RER1 family.</text>
</comment>
<dbReference type="Gene3D" id="4.10.280.10">
    <property type="entry name" value="Helix-loop-helix DNA-binding domain"/>
    <property type="match status" value="1"/>
</dbReference>
<evidence type="ECO:0000256" key="8">
    <source>
        <dbReference type="ARBA" id="ARBA00023136"/>
    </source>
</evidence>
<dbReference type="GO" id="GO:0000139">
    <property type="term" value="C:Golgi membrane"/>
    <property type="evidence" value="ECO:0007669"/>
    <property type="project" value="TreeGrafter"/>
</dbReference>
<evidence type="ECO:0000256" key="5">
    <source>
        <dbReference type="ARBA" id="ARBA00022692"/>
    </source>
</evidence>
<proteinExistence type="inferred from homology"/>
<dbReference type="GO" id="GO:0005634">
    <property type="term" value="C:nucleus"/>
    <property type="evidence" value="ECO:0007669"/>
    <property type="project" value="UniProtKB-SubCell"/>
</dbReference>
<dbReference type="GO" id="GO:0080090">
    <property type="term" value="P:regulation of primary metabolic process"/>
    <property type="evidence" value="ECO:0007669"/>
    <property type="project" value="UniProtKB-ARBA"/>
</dbReference>
<keyword evidence="8 12" id="KW-0472">Membrane</keyword>
<evidence type="ECO:0000256" key="7">
    <source>
        <dbReference type="ARBA" id="ARBA00023015"/>
    </source>
</evidence>
<dbReference type="AlphaFoldDB" id="A0A8J5F1U3"/>
<dbReference type="Pfam" id="PF00010">
    <property type="entry name" value="HLH"/>
    <property type="match status" value="1"/>
</dbReference>
<reference evidence="14 15" key="1">
    <citation type="submission" date="2020-08" db="EMBL/GenBank/DDBJ databases">
        <title>Plant Genome Project.</title>
        <authorList>
            <person name="Zhang R.-G."/>
        </authorList>
    </citation>
    <scope>NUCLEOTIDE SEQUENCE [LARGE SCALE GENOMIC DNA]</scope>
    <source>
        <tissue evidence="14">Rhizome</tissue>
    </source>
</reference>
<dbReference type="PROSITE" id="PS50888">
    <property type="entry name" value="BHLH"/>
    <property type="match status" value="1"/>
</dbReference>
<dbReference type="GO" id="GO:0046983">
    <property type="term" value="F:protein dimerization activity"/>
    <property type="evidence" value="ECO:0007669"/>
    <property type="project" value="InterPro"/>
</dbReference>
<dbReference type="InterPro" id="IPR004932">
    <property type="entry name" value="Rer1"/>
</dbReference>
<dbReference type="GO" id="GO:0006890">
    <property type="term" value="P:retrograde vesicle-mediated transport, Golgi to endoplasmic reticulum"/>
    <property type="evidence" value="ECO:0007669"/>
    <property type="project" value="TreeGrafter"/>
</dbReference>
<evidence type="ECO:0000256" key="10">
    <source>
        <dbReference type="ARBA" id="ARBA00023242"/>
    </source>
</evidence>
<feature type="transmembrane region" description="Helical" evidence="12">
    <location>
        <begin position="137"/>
        <end position="154"/>
    </location>
</feature>
<comment type="caution">
    <text evidence="14">The sequence shown here is derived from an EMBL/GenBank/DDBJ whole genome shotgun (WGS) entry which is preliminary data.</text>
</comment>
<keyword evidence="15" id="KW-1185">Reference proteome</keyword>
<keyword evidence="7" id="KW-0805">Transcription regulation</keyword>
<gene>
    <name evidence="14" type="ORF">ZIOFF_062947</name>
</gene>
<evidence type="ECO:0000259" key="13">
    <source>
        <dbReference type="PROSITE" id="PS50888"/>
    </source>
</evidence>
<comment type="similarity">
    <text evidence="3">Belongs to the bHLH protein family.</text>
</comment>
<dbReference type="FunFam" id="4.10.280.10:FF:000002">
    <property type="entry name" value="Basic helix-loop-helix transcription factor"/>
    <property type="match status" value="1"/>
</dbReference>
<dbReference type="EMBL" id="JACMSC010000017">
    <property type="protein sequence ID" value="KAG6479481.1"/>
    <property type="molecule type" value="Genomic_DNA"/>
</dbReference>